<dbReference type="AlphaFoldDB" id="A0A934R4Q4"/>
<proteinExistence type="predicted"/>
<feature type="region of interest" description="Disordered" evidence="1">
    <location>
        <begin position="30"/>
        <end position="49"/>
    </location>
</feature>
<dbReference type="RefSeq" id="WP_200350391.1">
    <property type="nucleotide sequence ID" value="NZ_BAABHZ010000012.1"/>
</dbReference>
<gene>
    <name evidence="2" type="ORF">JIN84_07385</name>
</gene>
<evidence type="ECO:0000313" key="2">
    <source>
        <dbReference type="EMBL" id="MBK1815430.1"/>
    </source>
</evidence>
<evidence type="ECO:0000256" key="1">
    <source>
        <dbReference type="SAM" id="MobiDB-lite"/>
    </source>
</evidence>
<evidence type="ECO:0008006" key="4">
    <source>
        <dbReference type="Google" id="ProtNLM"/>
    </source>
</evidence>
<dbReference type="EMBL" id="JAENIK010000008">
    <property type="protein sequence ID" value="MBK1815430.1"/>
    <property type="molecule type" value="Genomic_DNA"/>
</dbReference>
<reference evidence="2" key="1">
    <citation type="submission" date="2021-01" db="EMBL/GenBank/DDBJ databases">
        <title>Modified the classification status of verrucomicrobia.</title>
        <authorList>
            <person name="Feng X."/>
        </authorList>
    </citation>
    <scope>NUCLEOTIDE SEQUENCE</scope>
    <source>
        <strain evidence="2">JCM 18052</strain>
    </source>
</reference>
<keyword evidence="3" id="KW-1185">Reference proteome</keyword>
<comment type="caution">
    <text evidence="2">The sequence shown here is derived from an EMBL/GenBank/DDBJ whole genome shotgun (WGS) entry which is preliminary data.</text>
</comment>
<dbReference type="PROSITE" id="PS51257">
    <property type="entry name" value="PROKAR_LIPOPROTEIN"/>
    <property type="match status" value="1"/>
</dbReference>
<name>A0A934R4Q4_9BACT</name>
<protein>
    <recommendedName>
        <fullName evidence="4">Lipoprotein</fullName>
    </recommendedName>
</protein>
<evidence type="ECO:0000313" key="3">
    <source>
        <dbReference type="Proteomes" id="UP000600139"/>
    </source>
</evidence>
<dbReference type="Proteomes" id="UP000600139">
    <property type="component" value="Unassembled WGS sequence"/>
</dbReference>
<sequence>MKKHLPKLTSTLLSAACAVSSVSCYYPARGRGEPVASYSQDSKGGYAQEPMPRSAPGYVGVDPALAVAGVAAAGLLGYAIGNNHSHHSHYYGPRYYRPVGYGYYGRGYCR</sequence>
<accession>A0A934R4Q4</accession>
<organism evidence="2 3">
    <name type="scientific">Luteolibacter yonseiensis</name>
    <dbReference type="NCBI Taxonomy" id="1144680"/>
    <lineage>
        <taxon>Bacteria</taxon>
        <taxon>Pseudomonadati</taxon>
        <taxon>Verrucomicrobiota</taxon>
        <taxon>Verrucomicrobiia</taxon>
        <taxon>Verrucomicrobiales</taxon>
        <taxon>Verrucomicrobiaceae</taxon>
        <taxon>Luteolibacter</taxon>
    </lineage>
</organism>